<dbReference type="AlphaFoldDB" id="A0A852S2M1"/>
<protein>
    <recommendedName>
        <fullName evidence="6">Lytic transglycosylase domain-containing protein</fullName>
    </recommendedName>
</protein>
<keyword evidence="3" id="KW-0732">Signal</keyword>
<evidence type="ECO:0000256" key="2">
    <source>
        <dbReference type="SAM" id="MobiDB-lite"/>
    </source>
</evidence>
<sequence>MTEEIVRSISTARAAAFTAAAALAMTVLLAPPAAAADYPSWDEVEAARADVGARETEATRIEASLAGLETESGRLGNEAVAASAAAESARVLAANARDRADRLATSVREAEATAATAGEQLGRLGAQLYRSTGRSLTAQVMFSSGDSSTLLRRLEFSSRVGETLSVIEARATAERESARLLAAQADVAETERDRLATEAEAARDAAVAAEAAAEDRLEAERAAADVLYAQLAYLRDTSAALEREYREGEAARAAYEDQEDNSEGSGGGGNGGITAPPPSGVVSDPDGARAYAAGAVAARGWGGDQYDCLVWLWNRESGWRADAYNPSSGAYGIPQSLPGDKMASAGADWRTNAATQIEWGLGYIANRYGSPCGAWDHSERFNWY</sequence>
<evidence type="ECO:0000313" key="4">
    <source>
        <dbReference type="EMBL" id="NYD66176.1"/>
    </source>
</evidence>
<dbReference type="SUPFAM" id="SSF53955">
    <property type="entry name" value="Lysozyme-like"/>
    <property type="match status" value="1"/>
</dbReference>
<comment type="caution">
    <text evidence="4">The sequence shown here is derived from an EMBL/GenBank/DDBJ whole genome shotgun (WGS) entry which is preliminary data.</text>
</comment>
<reference evidence="4 5" key="1">
    <citation type="submission" date="2020-07" db="EMBL/GenBank/DDBJ databases">
        <title>Sequencing the genomes of 1000 actinobacteria strains.</title>
        <authorList>
            <person name="Klenk H.-P."/>
        </authorList>
    </citation>
    <scope>NUCLEOTIDE SEQUENCE [LARGE SCALE GENOMIC DNA]</scope>
    <source>
        <strain evidence="4 5">DSM 23870</strain>
    </source>
</reference>
<name>A0A852S2M1_9MICO</name>
<dbReference type="EMBL" id="JACCBI010000001">
    <property type="protein sequence ID" value="NYD66176.1"/>
    <property type="molecule type" value="Genomic_DNA"/>
</dbReference>
<feature type="coiled-coil region" evidence="1">
    <location>
        <begin position="173"/>
        <end position="212"/>
    </location>
</feature>
<organism evidence="4 5">
    <name type="scientific">Agromyces atrinae</name>
    <dbReference type="NCBI Taxonomy" id="592376"/>
    <lineage>
        <taxon>Bacteria</taxon>
        <taxon>Bacillati</taxon>
        <taxon>Actinomycetota</taxon>
        <taxon>Actinomycetes</taxon>
        <taxon>Micrococcales</taxon>
        <taxon>Microbacteriaceae</taxon>
        <taxon>Agromyces</taxon>
    </lineage>
</organism>
<dbReference type="RefSeq" id="WP_241830782.1">
    <property type="nucleotide sequence ID" value="NZ_JACCBI010000001.1"/>
</dbReference>
<evidence type="ECO:0000313" key="5">
    <source>
        <dbReference type="Proteomes" id="UP000581087"/>
    </source>
</evidence>
<keyword evidence="1" id="KW-0175">Coiled coil</keyword>
<dbReference type="Proteomes" id="UP000581087">
    <property type="component" value="Unassembled WGS sequence"/>
</dbReference>
<proteinExistence type="predicted"/>
<feature type="chain" id="PRO_5032635929" description="Lytic transglycosylase domain-containing protein" evidence="3">
    <location>
        <begin position="36"/>
        <end position="384"/>
    </location>
</feature>
<gene>
    <name evidence="4" type="ORF">BJ972_000695</name>
</gene>
<evidence type="ECO:0008006" key="6">
    <source>
        <dbReference type="Google" id="ProtNLM"/>
    </source>
</evidence>
<evidence type="ECO:0000256" key="1">
    <source>
        <dbReference type="SAM" id="Coils"/>
    </source>
</evidence>
<accession>A0A852S2M1</accession>
<evidence type="ECO:0000256" key="3">
    <source>
        <dbReference type="SAM" id="SignalP"/>
    </source>
</evidence>
<feature type="region of interest" description="Disordered" evidence="2">
    <location>
        <begin position="250"/>
        <end position="286"/>
    </location>
</feature>
<feature type="signal peptide" evidence="3">
    <location>
        <begin position="1"/>
        <end position="35"/>
    </location>
</feature>
<dbReference type="InterPro" id="IPR023346">
    <property type="entry name" value="Lysozyme-like_dom_sf"/>
</dbReference>